<dbReference type="GeneID" id="8513981"/>
<dbReference type="HOGENOM" id="CLU_707147_0_0_2"/>
<dbReference type="AlphaFoldDB" id="C9RDU7"/>
<reference evidence="1" key="1">
    <citation type="submission" date="2009-10" db="EMBL/GenBank/DDBJ databases">
        <title>Complete sequence of chromosome of Methanocaldococcus vulcanius M7.</title>
        <authorList>
            <consortium name="US DOE Joint Genome Institute"/>
            <person name="Lucas S."/>
            <person name="Copeland A."/>
            <person name="Lapidus A."/>
            <person name="Glavina del Rio T."/>
            <person name="Dalin E."/>
            <person name="Tice H."/>
            <person name="Bruce D."/>
            <person name="Goodwin L."/>
            <person name="Pitluck S."/>
            <person name="Lcollab F.I."/>
            <person name="Brettin T."/>
            <person name="Detter J.C."/>
            <person name="Han C."/>
            <person name="Tapia R."/>
            <person name="Kuske C.R."/>
            <person name="Schmutz J."/>
            <person name="Larimer F."/>
            <person name="Land M."/>
            <person name="Hauser L."/>
            <person name="Kyrpides N."/>
            <person name="Ovchinikova G."/>
            <person name="Sieprawska-Lupa M."/>
            <person name="Whitman W.B."/>
            <person name="Woyke T."/>
        </authorList>
    </citation>
    <scope>NUCLEOTIDE SEQUENCE [LARGE SCALE GENOMIC DNA]</scope>
    <source>
        <strain evidence="1">M7</strain>
    </source>
</reference>
<dbReference type="eggNOG" id="arCOG09557">
    <property type="taxonomic scope" value="Archaea"/>
</dbReference>
<name>C9RDU7_METVM</name>
<proteinExistence type="predicted"/>
<dbReference type="EMBL" id="CP001787">
    <property type="protein sequence ID" value="ACX73476.1"/>
    <property type="molecule type" value="Genomic_DNA"/>
</dbReference>
<evidence type="ECO:0000313" key="2">
    <source>
        <dbReference type="Proteomes" id="UP000002063"/>
    </source>
</evidence>
<dbReference type="KEGG" id="mvu:Metvu_1623"/>
<accession>C9RDU7</accession>
<organism evidence="1 2">
    <name type="scientific">Methanocaldococcus vulcanius (strain ATCC 700851 / DSM 12094 / M7)</name>
    <name type="common">Methanococcus vulcanius</name>
    <dbReference type="NCBI Taxonomy" id="579137"/>
    <lineage>
        <taxon>Archaea</taxon>
        <taxon>Methanobacteriati</taxon>
        <taxon>Methanobacteriota</taxon>
        <taxon>Methanomada group</taxon>
        <taxon>Methanococci</taxon>
        <taxon>Methanococcales</taxon>
        <taxon>Methanocaldococcaceae</taxon>
        <taxon>Methanocaldococcus</taxon>
    </lineage>
</organism>
<gene>
    <name evidence="1" type="ordered locus">Metvu_1623</name>
</gene>
<dbReference type="OrthoDB" id="386707at2157"/>
<sequence length="370" mass="43703">MEELIYKILSLLHKEGIIRIIKVNGGIIVKDDKEDKVLLYIGEDLLNDSINDIVDEIRDGIIFPQSKETILKTLREILFKNIKQSKVIQKEYFLLAQSIEDLLNNLSLQKDNLPKTSQKIPNLNGKIVYQIQEKDRRIILLKDFKPTDRIYYEAPMIENLKKLWRGKTIHRNFAIVEVIKQKVNILCEFDAIGVLDDILCIFEIKNKQTKNVPRFLFNFFKYAPYILEWLKKNQYKINYVAPILYLREKTDYKNIKLNIIYYHDILENKEIKINILYQNFDGRIFESGKILKDIVLTKKSVESVSKKEKDNNKKENDNIVLNISFPKNCYEDIKTMVVEGFFQSEEDFIIFAVKNMLNIIKPLKNIKKQG</sequence>
<dbReference type="RefSeq" id="WP_015733695.1">
    <property type="nucleotide sequence ID" value="NC_013407.1"/>
</dbReference>
<dbReference type="STRING" id="579137.Metvu_1623"/>
<dbReference type="Proteomes" id="UP000002063">
    <property type="component" value="Chromosome"/>
</dbReference>
<keyword evidence="2" id="KW-1185">Reference proteome</keyword>
<protein>
    <submittedName>
        <fullName evidence="1">Uncharacterized protein</fullName>
    </submittedName>
</protein>
<evidence type="ECO:0000313" key="1">
    <source>
        <dbReference type="EMBL" id="ACX73476.1"/>
    </source>
</evidence>